<reference evidence="8" key="1">
    <citation type="submission" date="2019-04" db="EMBL/GenBank/DDBJ databases">
        <title>Evolution of Biomass-Degrading Anaerobic Consortia Revealed by Metagenomics.</title>
        <authorList>
            <person name="Peng X."/>
        </authorList>
    </citation>
    <scope>NUCLEOTIDE SEQUENCE</scope>
    <source>
        <strain evidence="8">SIG551</strain>
    </source>
</reference>
<dbReference type="InterPro" id="IPR015867">
    <property type="entry name" value="N-reg_PII/ATP_PRibTrfase_C"/>
</dbReference>
<feature type="domain" description="DUF2179" evidence="7">
    <location>
        <begin position="237"/>
        <end position="289"/>
    </location>
</feature>
<organism evidence="8 9">
    <name type="scientific">Faecalispora sporosphaeroides</name>
    <dbReference type="NCBI Taxonomy" id="1549"/>
    <lineage>
        <taxon>Bacteria</taxon>
        <taxon>Bacillati</taxon>
        <taxon>Bacillota</taxon>
        <taxon>Clostridia</taxon>
        <taxon>Eubacteriales</taxon>
        <taxon>Oscillospiraceae</taxon>
        <taxon>Faecalispora</taxon>
    </lineage>
</organism>
<dbReference type="PANTHER" id="PTHR33545">
    <property type="entry name" value="UPF0750 MEMBRANE PROTEIN YITT-RELATED"/>
    <property type="match status" value="1"/>
</dbReference>
<dbReference type="AlphaFoldDB" id="A0A928KQ52"/>
<evidence type="ECO:0000313" key="9">
    <source>
        <dbReference type="Proteomes" id="UP000754750"/>
    </source>
</evidence>
<dbReference type="RefSeq" id="WP_326840012.1">
    <property type="nucleotide sequence ID" value="NZ_JBKWRC010000001.1"/>
</dbReference>
<name>A0A928KQ52_9FIRM</name>
<evidence type="ECO:0000256" key="1">
    <source>
        <dbReference type="ARBA" id="ARBA00004651"/>
    </source>
</evidence>
<proteinExistence type="predicted"/>
<dbReference type="CDD" id="cd16380">
    <property type="entry name" value="YitT_C"/>
    <property type="match status" value="1"/>
</dbReference>
<accession>A0A928KQ52</accession>
<dbReference type="InterPro" id="IPR003740">
    <property type="entry name" value="YitT"/>
</dbReference>
<evidence type="ECO:0000313" key="8">
    <source>
        <dbReference type="EMBL" id="MBE6832688.1"/>
    </source>
</evidence>
<evidence type="ECO:0000256" key="2">
    <source>
        <dbReference type="ARBA" id="ARBA00022475"/>
    </source>
</evidence>
<dbReference type="Pfam" id="PF02588">
    <property type="entry name" value="YitT_membrane"/>
    <property type="match status" value="1"/>
</dbReference>
<protein>
    <submittedName>
        <fullName evidence="8">YitT family protein</fullName>
    </submittedName>
</protein>
<evidence type="ECO:0000256" key="4">
    <source>
        <dbReference type="ARBA" id="ARBA00022989"/>
    </source>
</evidence>
<feature type="transmembrane region" description="Helical" evidence="6">
    <location>
        <begin position="69"/>
        <end position="88"/>
    </location>
</feature>
<dbReference type="GO" id="GO:0005886">
    <property type="term" value="C:plasma membrane"/>
    <property type="evidence" value="ECO:0007669"/>
    <property type="project" value="UniProtKB-SubCell"/>
</dbReference>
<evidence type="ECO:0000256" key="6">
    <source>
        <dbReference type="SAM" id="Phobius"/>
    </source>
</evidence>
<keyword evidence="2" id="KW-1003">Cell membrane</keyword>
<dbReference type="PIRSF" id="PIRSF006483">
    <property type="entry name" value="Membrane_protein_YitT"/>
    <property type="match status" value="1"/>
</dbReference>
<dbReference type="InterPro" id="IPR019264">
    <property type="entry name" value="DUF2179"/>
</dbReference>
<feature type="transmembrane region" description="Helical" evidence="6">
    <location>
        <begin position="12"/>
        <end position="32"/>
    </location>
</feature>
<keyword evidence="3 6" id="KW-0812">Transmembrane</keyword>
<evidence type="ECO:0000256" key="5">
    <source>
        <dbReference type="ARBA" id="ARBA00023136"/>
    </source>
</evidence>
<feature type="transmembrane region" description="Helical" evidence="6">
    <location>
        <begin position="95"/>
        <end position="118"/>
    </location>
</feature>
<comment type="subcellular location">
    <subcellularLocation>
        <location evidence="1">Cell membrane</location>
        <topology evidence="1">Multi-pass membrane protein</topology>
    </subcellularLocation>
</comment>
<dbReference type="PANTHER" id="PTHR33545:SF5">
    <property type="entry name" value="UPF0750 MEMBRANE PROTEIN YITT"/>
    <property type="match status" value="1"/>
</dbReference>
<dbReference type="Pfam" id="PF10035">
    <property type="entry name" value="DUF2179"/>
    <property type="match status" value="1"/>
</dbReference>
<keyword evidence="5 6" id="KW-0472">Membrane</keyword>
<feature type="transmembrane region" description="Helical" evidence="6">
    <location>
        <begin position="191"/>
        <end position="209"/>
    </location>
</feature>
<dbReference type="InterPro" id="IPR051461">
    <property type="entry name" value="UPF0750_membrane"/>
</dbReference>
<dbReference type="Proteomes" id="UP000754750">
    <property type="component" value="Unassembled WGS sequence"/>
</dbReference>
<keyword evidence="4 6" id="KW-1133">Transmembrane helix</keyword>
<evidence type="ECO:0000259" key="7">
    <source>
        <dbReference type="Pfam" id="PF10035"/>
    </source>
</evidence>
<evidence type="ECO:0000256" key="3">
    <source>
        <dbReference type="ARBA" id="ARBA00022692"/>
    </source>
</evidence>
<dbReference type="Gene3D" id="3.30.70.120">
    <property type="match status" value="1"/>
</dbReference>
<sequence>MQKSHMLHKEHLQMLPGYLFSVLGGIICAANLNTVIVPLKLYNGGFIGIAQVLSDLAVNVLHLNIPQTFNLAGVMMMVLNIPLLLLAYREISRTFFLKTVLTVASQSMAMTIIPIPSTPLIDDYLTACVIGGLIAGSGIGLTLRSGGSGGGTDIIGVYCTKKFPDMSVGKLGISVSSIVFLYCLFRFEVEVVVYSVIFSAATSLVVDRTHYQNIKSSAMIFTRHPEVADTIVQLLHRGVTCWQGYGAYTHEQSYIFMTVVSKFEISRMKRIVRDIDPQAFIIINDRLDISGNFVKRL</sequence>
<comment type="caution">
    <text evidence="8">The sequence shown here is derived from an EMBL/GenBank/DDBJ whole genome shotgun (WGS) entry which is preliminary data.</text>
</comment>
<dbReference type="EMBL" id="SVNY01000002">
    <property type="protein sequence ID" value="MBE6832688.1"/>
    <property type="molecule type" value="Genomic_DNA"/>
</dbReference>
<gene>
    <name evidence="8" type="ORF">E7512_03765</name>
</gene>